<dbReference type="InterPro" id="IPR011074">
    <property type="entry name" value="CRAL/TRIO_N_dom"/>
</dbReference>
<keyword evidence="2" id="KW-0813">Transport</keyword>
<evidence type="ECO:0000256" key="4">
    <source>
        <dbReference type="SAM" id="MobiDB-lite"/>
    </source>
</evidence>
<protein>
    <recommendedName>
        <fullName evidence="5">CRAL-TRIO domain-containing protein</fullName>
    </recommendedName>
</protein>
<keyword evidence="7" id="KW-1185">Reference proteome</keyword>
<accession>A0A2K3E2B4</accession>
<feature type="region of interest" description="Disordered" evidence="4">
    <location>
        <begin position="557"/>
        <end position="619"/>
    </location>
</feature>
<dbReference type="CDD" id="cd00170">
    <property type="entry name" value="SEC14"/>
    <property type="match status" value="1"/>
</dbReference>
<reference evidence="6 7" key="1">
    <citation type="journal article" date="2007" name="Science">
        <title>The Chlamydomonas genome reveals the evolution of key animal and plant functions.</title>
        <authorList>
            <person name="Merchant S.S."/>
            <person name="Prochnik S.E."/>
            <person name="Vallon O."/>
            <person name="Harris E.H."/>
            <person name="Karpowicz S.J."/>
            <person name="Witman G.B."/>
            <person name="Terry A."/>
            <person name="Salamov A."/>
            <person name="Fritz-Laylin L.K."/>
            <person name="Marechal-Drouard L."/>
            <person name="Marshall W.F."/>
            <person name="Qu L.H."/>
            <person name="Nelson D.R."/>
            <person name="Sanderfoot A.A."/>
            <person name="Spalding M.H."/>
            <person name="Kapitonov V.V."/>
            <person name="Ren Q."/>
            <person name="Ferris P."/>
            <person name="Lindquist E."/>
            <person name="Shapiro H."/>
            <person name="Lucas S.M."/>
            <person name="Grimwood J."/>
            <person name="Schmutz J."/>
            <person name="Cardol P."/>
            <person name="Cerutti H."/>
            <person name="Chanfreau G."/>
            <person name="Chen C.L."/>
            <person name="Cognat V."/>
            <person name="Croft M.T."/>
            <person name="Dent R."/>
            <person name="Dutcher S."/>
            <person name="Fernandez E."/>
            <person name="Fukuzawa H."/>
            <person name="Gonzalez-Ballester D."/>
            <person name="Gonzalez-Halphen D."/>
            <person name="Hallmann A."/>
            <person name="Hanikenne M."/>
            <person name="Hippler M."/>
            <person name="Inwood W."/>
            <person name="Jabbari K."/>
            <person name="Kalanon M."/>
            <person name="Kuras R."/>
            <person name="Lefebvre P.A."/>
            <person name="Lemaire S.D."/>
            <person name="Lobanov A.V."/>
            <person name="Lohr M."/>
            <person name="Manuell A."/>
            <person name="Meier I."/>
            <person name="Mets L."/>
            <person name="Mittag M."/>
            <person name="Mittelmeier T."/>
            <person name="Moroney J.V."/>
            <person name="Moseley J."/>
            <person name="Napoli C."/>
            <person name="Nedelcu A.M."/>
            <person name="Niyogi K."/>
            <person name="Novoselov S.V."/>
            <person name="Paulsen I.T."/>
            <person name="Pazour G."/>
            <person name="Purton S."/>
            <person name="Ral J.P."/>
            <person name="Riano-Pachon D.M."/>
            <person name="Riekhof W."/>
            <person name="Rymarquis L."/>
            <person name="Schroda M."/>
            <person name="Stern D."/>
            <person name="Umen J."/>
            <person name="Willows R."/>
            <person name="Wilson N."/>
            <person name="Zimmer S.L."/>
            <person name="Allmer J."/>
            <person name="Balk J."/>
            <person name="Bisova K."/>
            <person name="Chen C.J."/>
            <person name="Elias M."/>
            <person name="Gendler K."/>
            <person name="Hauser C."/>
            <person name="Lamb M.R."/>
            <person name="Ledford H."/>
            <person name="Long J.C."/>
            <person name="Minagawa J."/>
            <person name="Page M.D."/>
            <person name="Pan J."/>
            <person name="Pootakham W."/>
            <person name="Roje S."/>
            <person name="Rose A."/>
            <person name="Stahlberg E."/>
            <person name="Terauchi A.M."/>
            <person name="Yang P."/>
            <person name="Ball S."/>
            <person name="Bowler C."/>
            <person name="Dieckmann C.L."/>
            <person name="Gladyshev V.N."/>
            <person name="Green P."/>
            <person name="Jorgensen R."/>
            <person name="Mayfield S."/>
            <person name="Mueller-Roeber B."/>
            <person name="Rajamani S."/>
            <person name="Sayre R.T."/>
            <person name="Brokstein P."/>
            <person name="Dubchak I."/>
            <person name="Goodstein D."/>
            <person name="Hornick L."/>
            <person name="Huang Y.W."/>
            <person name="Jhaveri J."/>
            <person name="Luo Y."/>
            <person name="Martinez D."/>
            <person name="Ngau W.C."/>
            <person name="Otillar B."/>
            <person name="Poliakov A."/>
            <person name="Porter A."/>
            <person name="Szajkowski L."/>
            <person name="Werner G."/>
            <person name="Zhou K."/>
            <person name="Grigoriev I.V."/>
            <person name="Rokhsar D.S."/>
            <person name="Grossman A.R."/>
        </authorList>
    </citation>
    <scope>NUCLEOTIDE SEQUENCE [LARGE SCALE GENOMIC DNA]</scope>
    <source>
        <strain evidence="7">CC-503</strain>
    </source>
</reference>
<evidence type="ECO:0000256" key="1">
    <source>
        <dbReference type="ARBA" id="ARBA00004370"/>
    </source>
</evidence>
<dbReference type="Proteomes" id="UP000006906">
    <property type="component" value="Chromosome 2"/>
</dbReference>
<evidence type="ECO:0000313" key="7">
    <source>
        <dbReference type="Proteomes" id="UP000006906"/>
    </source>
</evidence>
<evidence type="ECO:0000259" key="5">
    <source>
        <dbReference type="PROSITE" id="PS50191"/>
    </source>
</evidence>
<evidence type="ECO:0000313" key="6">
    <source>
        <dbReference type="EMBL" id="PNW86918.1"/>
    </source>
</evidence>
<dbReference type="AlphaFoldDB" id="A0A2K3E2B4"/>
<dbReference type="KEGG" id="cre:CHLRE_02g101200v5"/>
<feature type="compositionally biased region" description="Polar residues" evidence="4">
    <location>
        <begin position="596"/>
        <end position="608"/>
    </location>
</feature>
<feature type="region of interest" description="Disordered" evidence="4">
    <location>
        <begin position="72"/>
        <end position="128"/>
    </location>
</feature>
<evidence type="ECO:0000256" key="2">
    <source>
        <dbReference type="ARBA" id="ARBA00022448"/>
    </source>
</evidence>
<dbReference type="Gramene" id="PNW86918">
    <property type="protein sequence ID" value="PNW86918"/>
    <property type="gene ID" value="CHLRE_02g101200v5"/>
</dbReference>
<comment type="subcellular location">
    <subcellularLocation>
        <location evidence="1">Membrane</location>
    </subcellularLocation>
</comment>
<keyword evidence="3" id="KW-0472">Membrane</keyword>
<proteinExistence type="predicted"/>
<feature type="compositionally biased region" description="Gly residues" evidence="4">
    <location>
        <begin position="114"/>
        <end position="123"/>
    </location>
</feature>
<dbReference type="Gene3D" id="3.40.525.10">
    <property type="entry name" value="CRAL-TRIO lipid binding domain"/>
    <property type="match status" value="1"/>
</dbReference>
<feature type="domain" description="CRAL-TRIO" evidence="5">
    <location>
        <begin position="184"/>
        <end position="343"/>
    </location>
</feature>
<dbReference type="PANTHER" id="PTHR45932">
    <property type="entry name" value="PATELLIN-1"/>
    <property type="match status" value="1"/>
</dbReference>
<dbReference type="InParanoid" id="A0A2K3E2B4"/>
<dbReference type="PANTHER" id="PTHR45932:SF17">
    <property type="entry name" value="CELLULAR RETINALDEHYDE-BINDING_TRIPLE FUNCTION DOMAIN-CONTAINING PROTEIN"/>
    <property type="match status" value="1"/>
</dbReference>
<dbReference type="InterPro" id="IPR036865">
    <property type="entry name" value="CRAL-TRIO_dom_sf"/>
</dbReference>
<dbReference type="GO" id="GO:0008289">
    <property type="term" value="F:lipid binding"/>
    <property type="evidence" value="ECO:0007669"/>
    <property type="project" value="InterPro"/>
</dbReference>
<dbReference type="InterPro" id="IPR044834">
    <property type="entry name" value="PATL"/>
</dbReference>
<name>A0A2K3E2B4_CHLRE</name>
<dbReference type="EMBL" id="CM008963">
    <property type="protein sequence ID" value="PNW86918.1"/>
    <property type="molecule type" value="Genomic_DNA"/>
</dbReference>
<dbReference type="SUPFAM" id="SSF52087">
    <property type="entry name" value="CRAL/TRIO domain"/>
    <property type="match status" value="1"/>
</dbReference>
<dbReference type="Pfam" id="PF03765">
    <property type="entry name" value="CRAL_TRIO_N"/>
    <property type="match status" value="1"/>
</dbReference>
<feature type="region of interest" description="Disordered" evidence="4">
    <location>
        <begin position="492"/>
        <end position="513"/>
    </location>
</feature>
<dbReference type="Pfam" id="PF00650">
    <property type="entry name" value="CRAL_TRIO"/>
    <property type="match status" value="1"/>
</dbReference>
<dbReference type="OrthoDB" id="75724at2759"/>
<dbReference type="SMART" id="SM00516">
    <property type="entry name" value="SEC14"/>
    <property type="match status" value="1"/>
</dbReference>
<gene>
    <name evidence="6" type="ORF">CHLRE_02g101200v5</name>
</gene>
<dbReference type="PROSITE" id="PS50191">
    <property type="entry name" value="CRAL_TRIO"/>
    <property type="match status" value="1"/>
</dbReference>
<evidence type="ECO:0000256" key="3">
    <source>
        <dbReference type="ARBA" id="ARBA00023136"/>
    </source>
</evidence>
<dbReference type="SUPFAM" id="SSF46938">
    <property type="entry name" value="CRAL/TRIO N-terminal domain"/>
    <property type="match status" value="1"/>
</dbReference>
<dbReference type="RefSeq" id="XP_001699808.2">
    <property type="nucleotide sequence ID" value="XM_001699756.2"/>
</dbReference>
<dbReference type="SMART" id="SM01100">
    <property type="entry name" value="CRAL_TRIO_N"/>
    <property type="match status" value="1"/>
</dbReference>
<dbReference type="GO" id="GO:0016020">
    <property type="term" value="C:membrane"/>
    <property type="evidence" value="ECO:0007669"/>
    <property type="project" value="UniProtKB-SubCell"/>
</dbReference>
<dbReference type="InterPro" id="IPR036273">
    <property type="entry name" value="CRAL/TRIO_N_dom_sf"/>
</dbReference>
<dbReference type="FunCoup" id="A0A2K3E2B4">
    <property type="interactions" value="1093"/>
</dbReference>
<sequence length="619" mass="64432">MATQANPSTVLESPYPARKDGYVGCLTATQEAALADMVEKFIDAVHASDLNGPDQMTLWGVQLADLAVSHRWDTAEESEQQQHESTSAPTATDSNGGAGNGAEAVNGRRAPAGGTRGSNGGGASPRTPSKAQKVVLLKFLRARQWNVAAAVNMLVNCLRWRRDFDVAGLGLETFPPQLAAAGQLTGHDRAGNPVTYNYYGTGVDLNAVMGSPGGVATFVRWRVRLMEQAIAQLDFERGVEHVTQIHDYAGASMFRMDAGIKSASREIIRLFQDNYPELLSAKLFLNVPRVMEFLFGVFSGLADAATRAKFTMASPARAAAVLFTYVDPVHVPARFGGFMETFVIPPKNKHAPPFSAARSKCLTLQPGEGHVTGDLAGAQAEVAWAFVSTGPPLNVTVSFRPQDNQEAAAATARMPDHIQGSAVSGYGEAAYLTCSHDMTLTKEAASGRLVLGVPGEVTLTMDNICGKAGIFTGPPNATVHYALVSSSAPARAAPGAGAGAPGSPTAAGAAGDAGSSAASNALFEAPGRLRFMDSRSRMFSYKSFGCASLTSEDVGLNEVGSMPQSPTGQRAAQLAGGPSRGHFEAVPEADDEAGASSRQASVAGTPRSTAGGAEQAAAK</sequence>
<dbReference type="GeneID" id="5725565"/>
<dbReference type="InterPro" id="IPR001251">
    <property type="entry name" value="CRAL-TRIO_dom"/>
</dbReference>
<dbReference type="PaxDb" id="3055-EDP07504"/>
<dbReference type="ExpressionAtlas" id="A0A2K3E2B4">
    <property type="expression patterns" value="baseline and differential"/>
</dbReference>
<organism evidence="6 7">
    <name type="scientific">Chlamydomonas reinhardtii</name>
    <name type="common">Chlamydomonas smithii</name>
    <dbReference type="NCBI Taxonomy" id="3055"/>
    <lineage>
        <taxon>Eukaryota</taxon>
        <taxon>Viridiplantae</taxon>
        <taxon>Chlorophyta</taxon>
        <taxon>core chlorophytes</taxon>
        <taxon>Chlorophyceae</taxon>
        <taxon>CS clade</taxon>
        <taxon>Chlamydomonadales</taxon>
        <taxon>Chlamydomonadaceae</taxon>
        <taxon>Chlamydomonas</taxon>
    </lineage>
</organism>